<dbReference type="AlphaFoldDB" id="A0A239PDL1"/>
<protein>
    <submittedName>
        <fullName evidence="1">Uncharacterized protein</fullName>
    </submittedName>
</protein>
<evidence type="ECO:0000313" key="2">
    <source>
        <dbReference type="Proteomes" id="UP000198282"/>
    </source>
</evidence>
<sequence length="69" mass="7228">MTGDLFPQATMLATYLCVTPSQPGVQHIGTASHVKNDDHLPLAPLSVPMLLKPRGVTGIGIEVVGMHAP</sequence>
<organism evidence="1 2">
    <name type="scientific">Streptosporangium subroseum</name>
    <dbReference type="NCBI Taxonomy" id="106412"/>
    <lineage>
        <taxon>Bacteria</taxon>
        <taxon>Bacillati</taxon>
        <taxon>Actinomycetota</taxon>
        <taxon>Actinomycetes</taxon>
        <taxon>Streptosporangiales</taxon>
        <taxon>Streptosporangiaceae</taxon>
        <taxon>Streptosporangium</taxon>
    </lineage>
</organism>
<gene>
    <name evidence="1" type="ORF">SAMN05216276_11523</name>
</gene>
<name>A0A239PDL1_9ACTN</name>
<reference evidence="1 2" key="1">
    <citation type="submission" date="2017-06" db="EMBL/GenBank/DDBJ databases">
        <authorList>
            <person name="Kim H.J."/>
            <person name="Triplett B.A."/>
        </authorList>
    </citation>
    <scope>NUCLEOTIDE SEQUENCE [LARGE SCALE GENOMIC DNA]</scope>
    <source>
        <strain evidence="1 2">CGMCC 4.2132</strain>
    </source>
</reference>
<keyword evidence="2" id="KW-1185">Reference proteome</keyword>
<proteinExistence type="predicted"/>
<evidence type="ECO:0000313" key="1">
    <source>
        <dbReference type="EMBL" id="SNT65005.1"/>
    </source>
</evidence>
<dbReference type="EMBL" id="FZOD01000152">
    <property type="protein sequence ID" value="SNT65005.1"/>
    <property type="molecule type" value="Genomic_DNA"/>
</dbReference>
<accession>A0A239PDL1</accession>
<dbReference type="Proteomes" id="UP000198282">
    <property type="component" value="Unassembled WGS sequence"/>
</dbReference>